<evidence type="ECO:0000256" key="1">
    <source>
        <dbReference type="ARBA" id="ARBA00022741"/>
    </source>
</evidence>
<dbReference type="EMBL" id="JAODUO010000180">
    <property type="protein sequence ID" value="KAK2187046.1"/>
    <property type="molecule type" value="Genomic_DNA"/>
</dbReference>
<proteinExistence type="predicted"/>
<dbReference type="InterPro" id="IPR001245">
    <property type="entry name" value="Ser-Thr/Tyr_kinase_cat_dom"/>
</dbReference>
<dbReference type="PANTHER" id="PTHR11920">
    <property type="entry name" value="GUANYLYL CYCLASE"/>
    <property type="match status" value="1"/>
</dbReference>
<dbReference type="Gene3D" id="1.10.510.10">
    <property type="entry name" value="Transferase(Phosphotransferase) domain 1"/>
    <property type="match status" value="1"/>
</dbReference>
<dbReference type="SUPFAM" id="SSF56112">
    <property type="entry name" value="Protein kinase-like (PK-like)"/>
    <property type="match status" value="1"/>
</dbReference>
<evidence type="ECO:0000256" key="2">
    <source>
        <dbReference type="ARBA" id="ARBA00023239"/>
    </source>
</evidence>
<comment type="caution">
    <text evidence="5">The sequence shown here is derived from an EMBL/GenBank/DDBJ whole genome shotgun (WGS) entry which is preliminary data.</text>
</comment>
<evidence type="ECO:0000313" key="6">
    <source>
        <dbReference type="Proteomes" id="UP001209878"/>
    </source>
</evidence>
<dbReference type="GO" id="GO:0000166">
    <property type="term" value="F:nucleotide binding"/>
    <property type="evidence" value="ECO:0007669"/>
    <property type="project" value="UniProtKB-KW"/>
</dbReference>
<feature type="transmembrane region" description="Helical" evidence="3">
    <location>
        <begin position="61"/>
        <end position="84"/>
    </location>
</feature>
<evidence type="ECO:0000313" key="5">
    <source>
        <dbReference type="EMBL" id="KAK2187046.1"/>
    </source>
</evidence>
<gene>
    <name evidence="5" type="ORF">NP493_180g07037</name>
</gene>
<dbReference type="InterPro" id="IPR050401">
    <property type="entry name" value="Cyclic_nucleotide_synthase"/>
</dbReference>
<evidence type="ECO:0000259" key="4">
    <source>
        <dbReference type="Pfam" id="PF07714"/>
    </source>
</evidence>
<keyword evidence="2" id="KW-0456">Lyase</keyword>
<sequence length="158" mass="17638">MDAEGAFAIASETETILTKTGVRRLLSTRADFRWGDGSTGLASAPPDTLRCGFEGEKCVSIWIYLGPALVSIVLLIAIATIVFIHRMICFCRQMMELKHTNLNMFYGACVDPPHMYSVWEHCPKGSLQDVICNDTIKLDDMFKFSICVDIVKVRPKSN</sequence>
<feature type="domain" description="Serine-threonine/tyrosine-protein kinase catalytic" evidence="4">
    <location>
        <begin position="92"/>
        <end position="150"/>
    </location>
</feature>
<dbReference type="InterPro" id="IPR011009">
    <property type="entry name" value="Kinase-like_dom_sf"/>
</dbReference>
<keyword evidence="3" id="KW-0472">Membrane</keyword>
<name>A0AAD9P2W9_RIDPI</name>
<dbReference type="GO" id="GO:0004016">
    <property type="term" value="F:adenylate cyclase activity"/>
    <property type="evidence" value="ECO:0007669"/>
    <property type="project" value="TreeGrafter"/>
</dbReference>
<dbReference type="GO" id="GO:0004672">
    <property type="term" value="F:protein kinase activity"/>
    <property type="evidence" value="ECO:0007669"/>
    <property type="project" value="InterPro"/>
</dbReference>
<organism evidence="5 6">
    <name type="scientific">Ridgeia piscesae</name>
    <name type="common">Tubeworm</name>
    <dbReference type="NCBI Taxonomy" id="27915"/>
    <lineage>
        <taxon>Eukaryota</taxon>
        <taxon>Metazoa</taxon>
        <taxon>Spiralia</taxon>
        <taxon>Lophotrochozoa</taxon>
        <taxon>Annelida</taxon>
        <taxon>Polychaeta</taxon>
        <taxon>Sedentaria</taxon>
        <taxon>Canalipalpata</taxon>
        <taxon>Sabellida</taxon>
        <taxon>Siboglinidae</taxon>
        <taxon>Ridgeia</taxon>
    </lineage>
</organism>
<protein>
    <recommendedName>
        <fullName evidence="4">Serine-threonine/tyrosine-protein kinase catalytic domain-containing protein</fullName>
    </recommendedName>
</protein>
<dbReference type="GO" id="GO:0005886">
    <property type="term" value="C:plasma membrane"/>
    <property type="evidence" value="ECO:0007669"/>
    <property type="project" value="TreeGrafter"/>
</dbReference>
<keyword evidence="1" id="KW-0547">Nucleotide-binding</keyword>
<dbReference type="AlphaFoldDB" id="A0AAD9P2W9"/>
<evidence type="ECO:0000256" key="3">
    <source>
        <dbReference type="SAM" id="Phobius"/>
    </source>
</evidence>
<dbReference type="PANTHER" id="PTHR11920:SF335">
    <property type="entry name" value="GUANYLATE CYCLASE"/>
    <property type="match status" value="1"/>
</dbReference>
<dbReference type="GO" id="GO:0001653">
    <property type="term" value="F:peptide receptor activity"/>
    <property type="evidence" value="ECO:0007669"/>
    <property type="project" value="TreeGrafter"/>
</dbReference>
<keyword evidence="3" id="KW-1133">Transmembrane helix</keyword>
<accession>A0AAD9P2W9</accession>
<dbReference type="GO" id="GO:0004383">
    <property type="term" value="F:guanylate cyclase activity"/>
    <property type="evidence" value="ECO:0007669"/>
    <property type="project" value="TreeGrafter"/>
</dbReference>
<dbReference type="GO" id="GO:0007168">
    <property type="term" value="P:receptor guanylyl cyclase signaling pathway"/>
    <property type="evidence" value="ECO:0007669"/>
    <property type="project" value="TreeGrafter"/>
</dbReference>
<keyword evidence="6" id="KW-1185">Reference proteome</keyword>
<keyword evidence="3" id="KW-0812">Transmembrane</keyword>
<dbReference type="Pfam" id="PF07714">
    <property type="entry name" value="PK_Tyr_Ser-Thr"/>
    <property type="match status" value="1"/>
</dbReference>
<dbReference type="Proteomes" id="UP001209878">
    <property type="component" value="Unassembled WGS sequence"/>
</dbReference>
<reference evidence="5" key="1">
    <citation type="journal article" date="2023" name="Mol. Biol. Evol.">
        <title>Third-Generation Sequencing Reveals the Adaptive Role of the Epigenome in Three Deep-Sea Polychaetes.</title>
        <authorList>
            <person name="Perez M."/>
            <person name="Aroh O."/>
            <person name="Sun Y."/>
            <person name="Lan Y."/>
            <person name="Juniper S.K."/>
            <person name="Young C.R."/>
            <person name="Angers B."/>
            <person name="Qian P.Y."/>
        </authorList>
    </citation>
    <scope>NUCLEOTIDE SEQUENCE</scope>
    <source>
        <strain evidence="5">R07B-5</strain>
    </source>
</reference>